<evidence type="ECO:0000256" key="1">
    <source>
        <dbReference type="SAM" id="SignalP"/>
    </source>
</evidence>
<dbReference type="EMBL" id="PTJO01000003">
    <property type="protein sequence ID" value="RNE49620.1"/>
    <property type="molecule type" value="Genomic_DNA"/>
</dbReference>
<feature type="chain" id="PRO_5018111809" evidence="1">
    <location>
        <begin position="28"/>
        <end position="395"/>
    </location>
</feature>
<dbReference type="Proteomes" id="UP000266975">
    <property type="component" value="Unassembled WGS sequence"/>
</dbReference>
<evidence type="ECO:0000313" key="2">
    <source>
        <dbReference type="EMBL" id="RNE49620.1"/>
    </source>
</evidence>
<dbReference type="OrthoDB" id="4527292at2"/>
<accession>A0A3M8K8X5</accession>
<dbReference type="InterPro" id="IPR050583">
    <property type="entry name" value="Mycobacterial_A85_antigen"/>
</dbReference>
<dbReference type="PANTHER" id="PTHR48098">
    <property type="entry name" value="ENTEROCHELIN ESTERASE-RELATED"/>
    <property type="match status" value="1"/>
</dbReference>
<proteinExistence type="predicted"/>
<dbReference type="RefSeq" id="WP_123047666.1">
    <property type="nucleotide sequence ID" value="NZ_PTJO01000003.1"/>
</dbReference>
<organism evidence="2 3">
    <name type="scientific">Corynebacterium alimapuense</name>
    <dbReference type="NCBI Taxonomy" id="1576874"/>
    <lineage>
        <taxon>Bacteria</taxon>
        <taxon>Bacillati</taxon>
        <taxon>Actinomycetota</taxon>
        <taxon>Actinomycetes</taxon>
        <taxon>Mycobacteriales</taxon>
        <taxon>Corynebacteriaceae</taxon>
        <taxon>Corynebacterium</taxon>
    </lineage>
</organism>
<dbReference type="Gene3D" id="3.40.50.1820">
    <property type="entry name" value="alpha/beta hydrolase"/>
    <property type="match status" value="1"/>
</dbReference>
<dbReference type="Pfam" id="PF00756">
    <property type="entry name" value="Esterase"/>
    <property type="match status" value="1"/>
</dbReference>
<evidence type="ECO:0000313" key="3">
    <source>
        <dbReference type="Proteomes" id="UP000266975"/>
    </source>
</evidence>
<keyword evidence="1" id="KW-0732">Signal</keyword>
<comment type="caution">
    <text evidence="2">The sequence shown here is derived from an EMBL/GenBank/DDBJ whole genome shotgun (WGS) entry which is preliminary data.</text>
</comment>
<dbReference type="GO" id="GO:0016747">
    <property type="term" value="F:acyltransferase activity, transferring groups other than amino-acyl groups"/>
    <property type="evidence" value="ECO:0007669"/>
    <property type="project" value="TreeGrafter"/>
</dbReference>
<keyword evidence="3" id="KW-1185">Reference proteome</keyword>
<name>A0A3M8K8X5_9CORY</name>
<dbReference type="SUPFAM" id="SSF53474">
    <property type="entry name" value="alpha/beta-Hydrolases"/>
    <property type="match status" value="1"/>
</dbReference>
<reference evidence="2 3" key="1">
    <citation type="submission" date="2018-02" db="EMBL/GenBank/DDBJ databases">
        <title>Corynebacterium alimpuense sp. nov., a marine obligate actinomycete isolated from sediments of Valparaiso bay, Chile.</title>
        <authorList>
            <person name="Claverias F."/>
            <person name="Gonzales-Siles L."/>
            <person name="Salva-Serra F."/>
            <person name="Inganaes E."/>
            <person name="Molin K."/>
            <person name="Cumsille A."/>
            <person name="Undabarrena A."/>
            <person name="Couve E."/>
            <person name="Moore E.R.B."/>
            <person name="Gomila M."/>
            <person name="Camara B."/>
        </authorList>
    </citation>
    <scope>NUCLEOTIDE SEQUENCE [LARGE SCALE GENOMIC DNA]</scope>
    <source>
        <strain evidence="2 3">CCUG 69366</strain>
    </source>
</reference>
<protein>
    <submittedName>
        <fullName evidence="2">Esterase family protein</fullName>
    </submittedName>
</protein>
<dbReference type="AlphaFoldDB" id="A0A3M8K8X5"/>
<feature type="signal peptide" evidence="1">
    <location>
        <begin position="1"/>
        <end position="27"/>
    </location>
</feature>
<gene>
    <name evidence="2" type="ORF">C5L39_04565</name>
</gene>
<dbReference type="InterPro" id="IPR029058">
    <property type="entry name" value="AB_hydrolase_fold"/>
</dbReference>
<dbReference type="InterPro" id="IPR000801">
    <property type="entry name" value="Esterase-like"/>
</dbReference>
<dbReference type="PANTHER" id="PTHR48098:SF1">
    <property type="entry name" value="DIACYLGLYCEROL ACYLTRANSFERASE_MYCOLYLTRANSFERASE AG85A"/>
    <property type="match status" value="1"/>
</dbReference>
<sequence length="395" mass="41788">MHKQSRTFFSVIAAAALAVGAASPAAAQSSTDEAFETLQGSIAFGEGSVVSSSQSIASSGSSLDATLSSLSLLGSSEIPLGGGLTSSDSDYPLATRQIDTAEIVDKSVIDAEQRLERWTVASPNMQRDVSVQIMKSADSTANSPMLYLFDGISAPYNSGWFREGDANSVFAEENVTLVLPNEAPGSLYSDWVSEDPALGVNMWETFIVEELAPLLEAESELNFNGKRGVGGLSMGAIGAVNLANSNPDMFDATFGISGCYSTLDPIGRQMVNLVTGSRGGDVENMWGTFGSQEWIDHDVVSHPEGLADMAVYLSAADGAITETNRAHYAGDVISMTAGSVLERGVLSCTEDLDAAMTDLGMTHHVVHYKGPGVHNWPNYQEELPLAWTSVKSSLY</sequence>